<gene>
    <name evidence="2" type="ORF">SAMN05443668_1011280</name>
</gene>
<proteinExistence type="predicted"/>
<evidence type="ECO:0000313" key="2">
    <source>
        <dbReference type="EMBL" id="SHM69824.1"/>
    </source>
</evidence>
<dbReference type="STRING" id="134849.SAMN05443668_1011280"/>
<keyword evidence="3" id="KW-1185">Reference proteome</keyword>
<dbReference type="OrthoDB" id="5496837at2"/>
<dbReference type="InterPro" id="IPR058593">
    <property type="entry name" value="ARB_07466-like_C"/>
</dbReference>
<evidence type="ECO:0000259" key="1">
    <source>
        <dbReference type="Pfam" id="PF26571"/>
    </source>
</evidence>
<evidence type="ECO:0000313" key="3">
    <source>
        <dbReference type="Proteomes" id="UP000184440"/>
    </source>
</evidence>
<reference evidence="2 3" key="1">
    <citation type="submission" date="2016-11" db="EMBL/GenBank/DDBJ databases">
        <authorList>
            <person name="Jaros S."/>
            <person name="Januszkiewicz K."/>
            <person name="Wedrychowicz H."/>
        </authorList>
    </citation>
    <scope>NUCLEOTIDE SEQUENCE [LARGE SCALE GENOMIC DNA]</scope>
    <source>
        <strain evidence="2 3">DSM 46144</strain>
    </source>
</reference>
<dbReference type="Pfam" id="PF26571">
    <property type="entry name" value="VldE"/>
    <property type="match status" value="1"/>
</dbReference>
<dbReference type="Proteomes" id="UP000184440">
    <property type="component" value="Unassembled WGS sequence"/>
</dbReference>
<accession>A0A1M7KXN3</accession>
<dbReference type="AlphaFoldDB" id="A0A1M7KXN3"/>
<name>A0A1M7KXN3_9ACTN</name>
<organism evidence="2 3">
    <name type="scientific">Cryptosporangium aurantiacum</name>
    <dbReference type="NCBI Taxonomy" id="134849"/>
    <lineage>
        <taxon>Bacteria</taxon>
        <taxon>Bacillati</taxon>
        <taxon>Actinomycetota</taxon>
        <taxon>Actinomycetes</taxon>
        <taxon>Cryptosporangiales</taxon>
        <taxon>Cryptosporangiaceae</taxon>
        <taxon>Cryptosporangium</taxon>
    </lineage>
</organism>
<dbReference type="RefSeq" id="WP_073252320.1">
    <property type="nucleotide sequence ID" value="NZ_FRCS01000001.1"/>
</dbReference>
<feature type="domain" description="ARB-07466-like C-terminal" evidence="1">
    <location>
        <begin position="40"/>
        <end position="144"/>
    </location>
</feature>
<sequence>MKCRFVAFLLGTGLAVPSAPHPYVDGPAGCVFPDPVRAVGCVTAPTDWLVGQVRHRLGEVPGACWDAHAWNPRSDHPHGRACDYTIGQIGVFPTETQVARGWRLARWLRTHARALHVHYVIFHGRIWSWEHDAEGWRRYDGGGAYDPADVTGGHFDHVHVSTVDKPPAVLFPAAAARA</sequence>
<protein>
    <recommendedName>
        <fullName evidence="1">ARB-07466-like C-terminal domain-containing protein</fullName>
    </recommendedName>
</protein>
<dbReference type="EMBL" id="FRCS01000001">
    <property type="protein sequence ID" value="SHM69824.1"/>
    <property type="molecule type" value="Genomic_DNA"/>
</dbReference>